<evidence type="ECO:0000256" key="3">
    <source>
        <dbReference type="ARBA" id="ARBA00022448"/>
    </source>
</evidence>
<name>A0A6J2X912_SITOR</name>
<comment type="subcellular location">
    <subcellularLocation>
        <location evidence="1">Mitochondrion inner membrane</location>
    </subcellularLocation>
</comment>
<dbReference type="InterPro" id="IPR008386">
    <property type="entry name" value="ATP_synth_F0_esu_mt"/>
</dbReference>
<evidence type="ECO:0000256" key="17">
    <source>
        <dbReference type="SAM" id="MobiDB-lite"/>
    </source>
</evidence>
<evidence type="ECO:0000256" key="1">
    <source>
        <dbReference type="ARBA" id="ARBA00004273"/>
    </source>
</evidence>
<dbReference type="AlphaFoldDB" id="A0A6J2X912"/>
<evidence type="ECO:0000256" key="6">
    <source>
        <dbReference type="ARBA" id="ARBA00022792"/>
    </source>
</evidence>
<evidence type="ECO:0000256" key="5">
    <source>
        <dbReference type="ARBA" id="ARBA00022781"/>
    </source>
</evidence>
<comment type="subunit">
    <text evidence="14">Component of the ATP synthase complex composed at least of ATP5F1A/subunit alpha, ATP5F1B/subunit beta, ATP5MC1/subunit c (homooctomer), MT-ATP6/subunit a, MT-ATP8/subunit 8, ATP5ME/subunit e, ATP5MF/subunit f, ATP5MG/subunit g, ATP5MK/subunit k, ATP5MJ/subunit j, ATP5F1C/subunit gamma, ATP5F1D/subunit delta, ATP5F1E/subunit epsilon, ATP5PF/subunit F6, ATP5PB/subunit b, ATP5PD/subunit d, ATP5PO/subunit OSCP. ATP synthase complex consists of a soluble F(1) head domain (subunits alpha(3) and beta(3)) - the catalytic core - and a membrane F(0) domain - the membrane proton channel (subunits c, a, 8, e, f, g, k and j). These two domains are linked by a central stalk (subunits gamma, delta, and epsilon) rotating inside the F1 region and a stationary peripheral stalk (subunits F6, b, d, and OSCP).</text>
</comment>
<keyword evidence="6" id="KW-0999">Mitochondrion inner membrane</keyword>
<keyword evidence="10" id="KW-0472">Membrane</keyword>
<keyword evidence="18" id="KW-1185">Reference proteome</keyword>
<keyword evidence="7" id="KW-0007">Acetylation</keyword>
<evidence type="ECO:0000313" key="18">
    <source>
        <dbReference type="Proteomes" id="UP000504635"/>
    </source>
</evidence>
<evidence type="ECO:0000256" key="16">
    <source>
        <dbReference type="SAM" id="Coils"/>
    </source>
</evidence>
<organism evidence="18 19">
    <name type="scientific">Sitophilus oryzae</name>
    <name type="common">Rice weevil</name>
    <name type="synonym">Curculio oryzae</name>
    <dbReference type="NCBI Taxonomy" id="7048"/>
    <lineage>
        <taxon>Eukaryota</taxon>
        <taxon>Metazoa</taxon>
        <taxon>Ecdysozoa</taxon>
        <taxon>Arthropoda</taxon>
        <taxon>Hexapoda</taxon>
        <taxon>Insecta</taxon>
        <taxon>Pterygota</taxon>
        <taxon>Neoptera</taxon>
        <taxon>Endopterygota</taxon>
        <taxon>Coleoptera</taxon>
        <taxon>Polyphaga</taxon>
        <taxon>Cucujiformia</taxon>
        <taxon>Curculionidae</taxon>
        <taxon>Dryophthorinae</taxon>
        <taxon>Sitophilus</taxon>
    </lineage>
</organism>
<evidence type="ECO:0000256" key="9">
    <source>
        <dbReference type="ARBA" id="ARBA00023128"/>
    </source>
</evidence>
<feature type="region of interest" description="Disordered" evidence="17">
    <location>
        <begin position="173"/>
        <end position="213"/>
    </location>
</feature>
<keyword evidence="4" id="KW-0138">CF(0)</keyword>
<keyword evidence="5" id="KW-0375">Hydrogen ion transport</keyword>
<evidence type="ECO:0000256" key="12">
    <source>
        <dbReference type="ARBA" id="ARBA00032202"/>
    </source>
</evidence>
<proteinExistence type="inferred from homology"/>
<evidence type="ECO:0000256" key="14">
    <source>
        <dbReference type="ARBA" id="ARBA00064647"/>
    </source>
</evidence>
<keyword evidence="11" id="KW-0066">ATP synthesis</keyword>
<keyword evidence="9" id="KW-0496">Mitochondrion</keyword>
<dbReference type="GeneID" id="115876157"/>
<feature type="region of interest" description="Disordered" evidence="17">
    <location>
        <begin position="128"/>
        <end position="152"/>
    </location>
</feature>
<dbReference type="KEGG" id="soy:115876157"/>
<dbReference type="InParanoid" id="A0A6J2X912"/>
<dbReference type="GO" id="GO:0005743">
    <property type="term" value="C:mitochondrial inner membrane"/>
    <property type="evidence" value="ECO:0007669"/>
    <property type="project" value="UniProtKB-SubCell"/>
</dbReference>
<keyword evidence="8" id="KW-0406">Ion transport</keyword>
<evidence type="ECO:0000256" key="4">
    <source>
        <dbReference type="ARBA" id="ARBA00022547"/>
    </source>
</evidence>
<dbReference type="OrthoDB" id="9982108at2759"/>
<feature type="coiled-coil region" evidence="16">
    <location>
        <begin position="42"/>
        <end position="69"/>
    </location>
</feature>
<reference evidence="19" key="1">
    <citation type="submission" date="2025-08" db="UniProtKB">
        <authorList>
            <consortium name="RefSeq"/>
        </authorList>
    </citation>
    <scope>IDENTIFICATION</scope>
    <source>
        <tissue evidence="19">Gonads</tissue>
    </source>
</reference>
<dbReference type="PANTHER" id="PTHR12427">
    <property type="entry name" value="ATP SYNTHASE E CHAIN, MITOCHONDRIAL"/>
    <property type="match status" value="1"/>
</dbReference>
<protein>
    <recommendedName>
        <fullName evidence="15">ATP synthase F(0) complex subunit e, mitochondrial</fullName>
    </recommendedName>
    <alternativeName>
        <fullName evidence="12">ATP synthase membrane subunit e</fullName>
    </alternativeName>
</protein>
<dbReference type="GO" id="GO:0045259">
    <property type="term" value="C:proton-transporting ATP synthase complex"/>
    <property type="evidence" value="ECO:0007669"/>
    <property type="project" value="UniProtKB-KW"/>
</dbReference>
<evidence type="ECO:0000256" key="2">
    <source>
        <dbReference type="ARBA" id="ARBA00007333"/>
    </source>
</evidence>
<keyword evidence="3" id="KW-0813">Transport</keyword>
<evidence type="ECO:0000256" key="13">
    <source>
        <dbReference type="ARBA" id="ARBA00057306"/>
    </source>
</evidence>
<feature type="compositionally biased region" description="Basic and acidic residues" evidence="17">
    <location>
        <begin position="128"/>
        <end position="140"/>
    </location>
</feature>
<comment type="similarity">
    <text evidence="2">Belongs to the ATPase e subunit family.</text>
</comment>
<evidence type="ECO:0000256" key="8">
    <source>
        <dbReference type="ARBA" id="ARBA00023065"/>
    </source>
</evidence>
<dbReference type="RefSeq" id="XP_030747702.1">
    <property type="nucleotide sequence ID" value="XM_030891842.1"/>
</dbReference>
<sequence length="213" mass="24579">MSDIPPPFRVSPVIKFFRYSFLCTGVAYGFLKHQALKAYENSKQEEKEMRRAQRLLDLEEKKRLSAEKDFEQIIAIFTPPPPPQPKIGAEEQGFFFGSKGAEPEKCESKYEGIYNDDSNTLIEKVDSFDSKPNEAEDTKDMTSAIDTEENTVQEYEEKQITITEDKIDNYLLPEENKDDVYPDDSGYWIKDITDEVPTSPDEEKPSSFFEPKE</sequence>
<accession>A0A6J2X912</accession>
<dbReference type="GO" id="GO:0015078">
    <property type="term" value="F:proton transmembrane transporter activity"/>
    <property type="evidence" value="ECO:0007669"/>
    <property type="project" value="InterPro"/>
</dbReference>
<feature type="compositionally biased region" description="Basic and acidic residues" evidence="17">
    <location>
        <begin position="201"/>
        <end position="213"/>
    </location>
</feature>
<evidence type="ECO:0000256" key="15">
    <source>
        <dbReference type="ARBA" id="ARBA00074682"/>
    </source>
</evidence>
<evidence type="ECO:0000256" key="11">
    <source>
        <dbReference type="ARBA" id="ARBA00023310"/>
    </source>
</evidence>
<dbReference type="Pfam" id="PF05680">
    <property type="entry name" value="ATP-synt_E"/>
    <property type="match status" value="1"/>
</dbReference>
<evidence type="ECO:0000256" key="7">
    <source>
        <dbReference type="ARBA" id="ARBA00022990"/>
    </source>
</evidence>
<dbReference type="PANTHER" id="PTHR12427:SF1">
    <property type="entry name" value="ATP SYNTHASE SUBUNIT E, MITOCHONDRIAL"/>
    <property type="match status" value="1"/>
</dbReference>
<evidence type="ECO:0000256" key="10">
    <source>
        <dbReference type="ARBA" id="ARBA00023136"/>
    </source>
</evidence>
<dbReference type="GO" id="GO:0015986">
    <property type="term" value="P:proton motive force-driven ATP synthesis"/>
    <property type="evidence" value="ECO:0007669"/>
    <property type="project" value="InterPro"/>
</dbReference>
<gene>
    <name evidence="19" type="primary">LOC115876157</name>
</gene>
<evidence type="ECO:0000313" key="19">
    <source>
        <dbReference type="RefSeq" id="XP_030747702.1"/>
    </source>
</evidence>
<comment type="function">
    <text evidence="13">Subunit e, of the mitochondrial membrane ATP synthase complex (F(1)F(0) ATP synthase or Complex V) that produces ATP from ADP in the presence of a proton gradient across the membrane which is generated by electron transport complexes of the respiratory chain. ATP synthase complex consist of a soluble F(1) head domain - the catalytic core - and a membrane F(1) domain - the membrane proton channel. These two domains are linked by a central stalk rotating inside the F(1) region and a stationary peripheral stalk. During catalysis, ATP synthesis in the catalytic domain of F(1) is coupled via a rotary mechanism of the central stalk subunits to proton translocation. In vivo, can only synthesize ATP although its ATP hydrolase activity can be activated artificially in vitro. Part of the complex F(0) domain.</text>
</comment>
<keyword evidence="16" id="KW-0175">Coiled coil</keyword>
<dbReference type="Proteomes" id="UP000504635">
    <property type="component" value="Unplaced"/>
</dbReference>